<gene>
    <name evidence="1" type="ORF">URODEC1_LOCUS52882</name>
</gene>
<evidence type="ECO:0000313" key="1">
    <source>
        <dbReference type="EMBL" id="CAL4975027.1"/>
    </source>
</evidence>
<dbReference type="EMBL" id="OZ075130">
    <property type="protein sequence ID" value="CAL4975027.1"/>
    <property type="molecule type" value="Genomic_DNA"/>
</dbReference>
<keyword evidence="2" id="KW-1185">Reference proteome</keyword>
<proteinExistence type="predicted"/>
<dbReference type="AlphaFoldDB" id="A0ABC9A8M5"/>
<dbReference type="Proteomes" id="UP001497457">
    <property type="component" value="Chromosome 20rd"/>
</dbReference>
<reference evidence="1" key="1">
    <citation type="submission" date="2024-10" db="EMBL/GenBank/DDBJ databases">
        <authorList>
            <person name="Ryan C."/>
        </authorList>
    </citation>
    <scope>NUCLEOTIDE SEQUENCE [LARGE SCALE GENOMIC DNA]</scope>
</reference>
<sequence length="60" mass="6014">MAPVSAEAARYLVQGGSNSIASSSGAIIYAAPCDGCRSARGRMAEADGDDDDDYDCAPAA</sequence>
<protein>
    <submittedName>
        <fullName evidence="1">Uncharacterized protein</fullName>
    </submittedName>
</protein>
<name>A0ABC9A8M5_9POAL</name>
<accession>A0ABC9A8M5</accession>
<organism evidence="1 2">
    <name type="scientific">Urochloa decumbens</name>
    <dbReference type="NCBI Taxonomy" id="240449"/>
    <lineage>
        <taxon>Eukaryota</taxon>
        <taxon>Viridiplantae</taxon>
        <taxon>Streptophyta</taxon>
        <taxon>Embryophyta</taxon>
        <taxon>Tracheophyta</taxon>
        <taxon>Spermatophyta</taxon>
        <taxon>Magnoliopsida</taxon>
        <taxon>Liliopsida</taxon>
        <taxon>Poales</taxon>
        <taxon>Poaceae</taxon>
        <taxon>PACMAD clade</taxon>
        <taxon>Panicoideae</taxon>
        <taxon>Panicodae</taxon>
        <taxon>Paniceae</taxon>
        <taxon>Melinidinae</taxon>
        <taxon>Urochloa</taxon>
    </lineage>
</organism>
<evidence type="ECO:0000313" key="2">
    <source>
        <dbReference type="Proteomes" id="UP001497457"/>
    </source>
</evidence>